<keyword evidence="4" id="KW-0808">Transferase</keyword>
<sequence>MKEHGEQKQREAGEGLAVLANWIVRICGTAIFLFLTWYSFRYTQYMNPGGEEIPLNVWDSMSRNLLVLLFAGAFLVFLAQVEKRFSQQVKNRIKQAALALTLLWIGGWSFWWITGADRLPTGDQAFVYGGASYFLEGNYEFLAQGGYFGMYPHQLALTALMELLFVFVGTYNYFAFQVICAFLAVGIVFLGYRIVEEIADQMSVLVFYCAAMLGCLPLIFYTSWVYGDIPSIFFSLLTAWALLRYGKKSHWGYLTLCVFSLTMGILVRKNSLILLIAFCLVSLVWAVYRKDRKILMAAALSVLLPWLLYMGIYKMYELRSGYEHSQGLPVLSWVSMGLQENNGRYGWYFDYPRRIYYENDCDRDITEEVVKQHIEERLGVFRADASYAWTFFREKLLSQWNEPLYQSLYFNTEYVEGFEPPADSLTAKLGGEYFVKVLWVCDRLQFVVYFGMLLYFVLAVRPKSNPLQHLLAVMMIGGFLFSIFWEAKARYVLPYYVTMFSFSAVGYWQLMEQIFGMIRGRGRKDKDNIIKFRKAA</sequence>
<dbReference type="Pfam" id="PF13231">
    <property type="entry name" value="PMT_2"/>
    <property type="match status" value="1"/>
</dbReference>
<evidence type="ECO:0000256" key="1">
    <source>
        <dbReference type="ARBA" id="ARBA00004651"/>
    </source>
</evidence>
<evidence type="ECO:0000256" key="4">
    <source>
        <dbReference type="ARBA" id="ARBA00022679"/>
    </source>
</evidence>
<keyword evidence="5 8" id="KW-0812">Transmembrane</keyword>
<evidence type="ECO:0000256" key="8">
    <source>
        <dbReference type="SAM" id="Phobius"/>
    </source>
</evidence>
<feature type="transmembrane region" description="Helical" evidence="8">
    <location>
        <begin position="437"/>
        <end position="458"/>
    </location>
</feature>
<gene>
    <name evidence="10" type="ORF">H9742_10190</name>
</gene>
<keyword evidence="2" id="KW-1003">Cell membrane</keyword>
<dbReference type="InterPro" id="IPR050297">
    <property type="entry name" value="LipidA_mod_glycosyltrf_83"/>
</dbReference>
<feature type="transmembrane region" description="Helical" evidence="8">
    <location>
        <begin position="250"/>
        <end position="266"/>
    </location>
</feature>
<feature type="transmembrane region" description="Helical" evidence="8">
    <location>
        <begin position="16"/>
        <end position="40"/>
    </location>
</feature>
<feature type="transmembrane region" description="Helical" evidence="8">
    <location>
        <begin position="493"/>
        <end position="511"/>
    </location>
</feature>
<dbReference type="GO" id="GO:0016763">
    <property type="term" value="F:pentosyltransferase activity"/>
    <property type="evidence" value="ECO:0007669"/>
    <property type="project" value="TreeGrafter"/>
</dbReference>
<dbReference type="GO" id="GO:0009103">
    <property type="term" value="P:lipopolysaccharide biosynthetic process"/>
    <property type="evidence" value="ECO:0007669"/>
    <property type="project" value="UniProtKB-ARBA"/>
</dbReference>
<dbReference type="Proteomes" id="UP000824265">
    <property type="component" value="Unassembled WGS sequence"/>
</dbReference>
<feature type="transmembrane region" description="Helical" evidence="8">
    <location>
        <begin position="60"/>
        <end position="81"/>
    </location>
</feature>
<feature type="transmembrane region" description="Helical" evidence="8">
    <location>
        <begin position="171"/>
        <end position="192"/>
    </location>
</feature>
<feature type="transmembrane region" description="Helical" evidence="8">
    <location>
        <begin position="470"/>
        <end position="487"/>
    </location>
</feature>
<evidence type="ECO:0000259" key="9">
    <source>
        <dbReference type="Pfam" id="PF13231"/>
    </source>
</evidence>
<accession>A0A9D1R6G5</accession>
<keyword evidence="7 8" id="KW-0472">Membrane</keyword>
<reference evidence="10" key="1">
    <citation type="journal article" date="2021" name="PeerJ">
        <title>Extensive microbial diversity within the chicken gut microbiome revealed by metagenomics and culture.</title>
        <authorList>
            <person name="Gilroy R."/>
            <person name="Ravi A."/>
            <person name="Getino M."/>
            <person name="Pursley I."/>
            <person name="Horton D.L."/>
            <person name="Alikhan N.F."/>
            <person name="Baker D."/>
            <person name="Gharbi K."/>
            <person name="Hall N."/>
            <person name="Watson M."/>
            <person name="Adriaenssens E.M."/>
            <person name="Foster-Nyarko E."/>
            <person name="Jarju S."/>
            <person name="Secka A."/>
            <person name="Antonio M."/>
            <person name="Oren A."/>
            <person name="Chaudhuri R.R."/>
            <person name="La Ragione R."/>
            <person name="Hildebrand F."/>
            <person name="Pallen M.J."/>
        </authorList>
    </citation>
    <scope>NUCLEOTIDE SEQUENCE</scope>
    <source>
        <strain evidence="10">CHK195-6426</strain>
    </source>
</reference>
<dbReference type="PANTHER" id="PTHR33908:SF11">
    <property type="entry name" value="MEMBRANE PROTEIN"/>
    <property type="match status" value="1"/>
</dbReference>
<dbReference type="InterPro" id="IPR038731">
    <property type="entry name" value="RgtA/B/C-like"/>
</dbReference>
<protein>
    <submittedName>
        <fullName evidence="10">Glycosyltransferase family 39 protein</fullName>
    </submittedName>
</protein>
<reference evidence="10" key="2">
    <citation type="submission" date="2021-04" db="EMBL/GenBank/DDBJ databases">
        <authorList>
            <person name="Gilroy R."/>
        </authorList>
    </citation>
    <scope>NUCLEOTIDE SEQUENCE</scope>
    <source>
        <strain evidence="10">CHK195-6426</strain>
    </source>
</reference>
<dbReference type="PANTHER" id="PTHR33908">
    <property type="entry name" value="MANNOSYLTRANSFERASE YKCB-RELATED"/>
    <property type="match status" value="1"/>
</dbReference>
<dbReference type="EMBL" id="DXGH01000055">
    <property type="protein sequence ID" value="HIW81865.1"/>
    <property type="molecule type" value="Genomic_DNA"/>
</dbReference>
<evidence type="ECO:0000256" key="3">
    <source>
        <dbReference type="ARBA" id="ARBA00022676"/>
    </source>
</evidence>
<feature type="transmembrane region" description="Helical" evidence="8">
    <location>
        <begin position="295"/>
        <end position="316"/>
    </location>
</feature>
<feature type="transmembrane region" description="Helical" evidence="8">
    <location>
        <begin position="272"/>
        <end position="288"/>
    </location>
</feature>
<name>A0A9D1R6G5_9FIRM</name>
<keyword evidence="3" id="KW-0328">Glycosyltransferase</keyword>
<feature type="domain" description="Glycosyltransferase RgtA/B/C/D-like" evidence="9">
    <location>
        <begin position="160"/>
        <end position="308"/>
    </location>
</feature>
<comment type="caution">
    <text evidence="10">The sequence shown here is derived from an EMBL/GenBank/DDBJ whole genome shotgun (WGS) entry which is preliminary data.</text>
</comment>
<dbReference type="GO" id="GO:0005886">
    <property type="term" value="C:plasma membrane"/>
    <property type="evidence" value="ECO:0007669"/>
    <property type="project" value="UniProtKB-SubCell"/>
</dbReference>
<evidence type="ECO:0000313" key="10">
    <source>
        <dbReference type="EMBL" id="HIW81865.1"/>
    </source>
</evidence>
<comment type="subcellular location">
    <subcellularLocation>
        <location evidence="1">Cell membrane</location>
        <topology evidence="1">Multi-pass membrane protein</topology>
    </subcellularLocation>
</comment>
<evidence type="ECO:0000313" key="11">
    <source>
        <dbReference type="Proteomes" id="UP000824265"/>
    </source>
</evidence>
<evidence type="ECO:0000256" key="6">
    <source>
        <dbReference type="ARBA" id="ARBA00022989"/>
    </source>
</evidence>
<dbReference type="AlphaFoldDB" id="A0A9D1R6G5"/>
<organism evidence="10 11">
    <name type="scientific">Candidatus Acetatifactor stercoripullorum</name>
    <dbReference type="NCBI Taxonomy" id="2838414"/>
    <lineage>
        <taxon>Bacteria</taxon>
        <taxon>Bacillati</taxon>
        <taxon>Bacillota</taxon>
        <taxon>Clostridia</taxon>
        <taxon>Lachnospirales</taxon>
        <taxon>Lachnospiraceae</taxon>
        <taxon>Acetatifactor</taxon>
    </lineage>
</organism>
<feature type="transmembrane region" description="Helical" evidence="8">
    <location>
        <begin position="204"/>
        <end position="220"/>
    </location>
</feature>
<feature type="transmembrane region" description="Helical" evidence="8">
    <location>
        <begin position="93"/>
        <end position="113"/>
    </location>
</feature>
<keyword evidence="6 8" id="KW-1133">Transmembrane helix</keyword>
<proteinExistence type="predicted"/>
<evidence type="ECO:0000256" key="2">
    <source>
        <dbReference type="ARBA" id="ARBA00022475"/>
    </source>
</evidence>
<evidence type="ECO:0000256" key="5">
    <source>
        <dbReference type="ARBA" id="ARBA00022692"/>
    </source>
</evidence>
<evidence type="ECO:0000256" key="7">
    <source>
        <dbReference type="ARBA" id="ARBA00023136"/>
    </source>
</evidence>